<evidence type="ECO:0000256" key="1">
    <source>
        <dbReference type="SAM" id="Coils"/>
    </source>
</evidence>
<proteinExistence type="predicted"/>
<evidence type="ECO:0000313" key="3">
    <source>
        <dbReference type="EMBL" id="MBS9535603.1"/>
    </source>
</evidence>
<feature type="region of interest" description="Disordered" evidence="2">
    <location>
        <begin position="29"/>
        <end position="67"/>
    </location>
</feature>
<accession>A0ABS5RMS3</accession>
<evidence type="ECO:0000313" key="4">
    <source>
        <dbReference type="Proteomes" id="UP001519535"/>
    </source>
</evidence>
<evidence type="ECO:0000256" key="2">
    <source>
        <dbReference type="SAM" id="MobiDB-lite"/>
    </source>
</evidence>
<organism evidence="3 4">
    <name type="scientific">Mycolicibacter acidiphilus</name>
    <dbReference type="NCBI Taxonomy" id="2835306"/>
    <lineage>
        <taxon>Bacteria</taxon>
        <taxon>Bacillati</taxon>
        <taxon>Actinomycetota</taxon>
        <taxon>Actinomycetes</taxon>
        <taxon>Mycobacteriales</taxon>
        <taxon>Mycobacteriaceae</taxon>
        <taxon>Mycolicibacter</taxon>
    </lineage>
</organism>
<gene>
    <name evidence="3" type="ORF">KIH27_18615</name>
</gene>
<dbReference type="Proteomes" id="UP001519535">
    <property type="component" value="Unassembled WGS sequence"/>
</dbReference>
<feature type="coiled-coil region" evidence="1">
    <location>
        <begin position="191"/>
        <end position="336"/>
    </location>
</feature>
<reference evidence="3 4" key="1">
    <citation type="submission" date="2021-05" db="EMBL/GenBank/DDBJ databases">
        <title>Mycobacterium acidophilum sp. nov., an extremely acid-tolerant member of the genus Mycobacterium.</title>
        <authorList>
            <person name="Xia J."/>
        </authorList>
    </citation>
    <scope>NUCLEOTIDE SEQUENCE [LARGE SCALE GENOMIC DNA]</scope>
    <source>
        <strain evidence="3 4">M1</strain>
    </source>
</reference>
<protein>
    <submittedName>
        <fullName evidence="3">Uncharacterized protein</fullName>
    </submittedName>
</protein>
<feature type="coiled-coil region" evidence="1">
    <location>
        <begin position="116"/>
        <end position="161"/>
    </location>
</feature>
<keyword evidence="4" id="KW-1185">Reference proteome</keyword>
<keyword evidence="1" id="KW-0175">Coiled coil</keyword>
<dbReference type="EMBL" id="JAHCLR010000050">
    <property type="protein sequence ID" value="MBS9535603.1"/>
    <property type="molecule type" value="Genomic_DNA"/>
</dbReference>
<sequence length="488" mass="51481">MTSLRRNIDHLDVDTWAALTRRAAHAAAEATKKSGLATPPDVQSAAAMSEPELVEHRRSTPGARPALPTARQQIIAAEHAQTLAEHRVREAGHDKDDALAEAQTARAQAAASATAADAARDRARSVEAEATRLGEQYRAERVELQKQVDHLTAELAAAVSEAKSNAAITTERVASAQKRAEQRTAERDADRAVAQQQLDALRSELGQIRSAADRERVAATERADGVALKHAAELTAAHRQVEQLRTELAELAASGEADLAAAVQREQAAVARAEQRAAERVTDRAAAEQEVQGLRSLLAQARTDALAAEAAAREQLDAAEARADQRADERVAVERELAALRAGVATADPGEGASDGGLLLIPVAALPFRQQVQGIEQVLAALHQLDHVLGIARAGGVLVDSTALRPWVGVVQAAAAAARSEFGGDGSAQEASGVYVDRARVACLVLLERVSEAAQQLQHAGGGIGVVVQMLTDAEVQRLYDVVQGVDQ</sequence>
<comment type="caution">
    <text evidence="3">The sequence shown here is derived from an EMBL/GenBank/DDBJ whole genome shotgun (WGS) entry which is preliminary data.</text>
</comment>
<dbReference type="RefSeq" id="WP_214094458.1">
    <property type="nucleotide sequence ID" value="NZ_JAHCLR010000050.1"/>
</dbReference>
<name>A0ABS5RMS3_9MYCO</name>